<organism evidence="1 2">
    <name type="scientific">Eumeta variegata</name>
    <name type="common">Bagworm moth</name>
    <name type="synonym">Eumeta japonica</name>
    <dbReference type="NCBI Taxonomy" id="151549"/>
    <lineage>
        <taxon>Eukaryota</taxon>
        <taxon>Metazoa</taxon>
        <taxon>Ecdysozoa</taxon>
        <taxon>Arthropoda</taxon>
        <taxon>Hexapoda</taxon>
        <taxon>Insecta</taxon>
        <taxon>Pterygota</taxon>
        <taxon>Neoptera</taxon>
        <taxon>Endopterygota</taxon>
        <taxon>Lepidoptera</taxon>
        <taxon>Glossata</taxon>
        <taxon>Ditrysia</taxon>
        <taxon>Tineoidea</taxon>
        <taxon>Psychidae</taxon>
        <taxon>Oiketicinae</taxon>
        <taxon>Eumeta</taxon>
    </lineage>
</organism>
<keyword evidence="2" id="KW-1185">Reference proteome</keyword>
<dbReference type="EMBL" id="BGZK01000609">
    <property type="protein sequence ID" value="GBP52742.1"/>
    <property type="molecule type" value="Genomic_DNA"/>
</dbReference>
<name>A0A4C1WQE8_EUMVA</name>
<dbReference type="AlphaFoldDB" id="A0A4C1WQE8"/>
<accession>A0A4C1WQE8</accession>
<comment type="caution">
    <text evidence="1">The sequence shown here is derived from an EMBL/GenBank/DDBJ whole genome shotgun (WGS) entry which is preliminary data.</text>
</comment>
<dbReference type="Proteomes" id="UP000299102">
    <property type="component" value="Unassembled WGS sequence"/>
</dbReference>
<reference evidence="1 2" key="1">
    <citation type="journal article" date="2019" name="Commun. Biol.">
        <title>The bagworm genome reveals a unique fibroin gene that provides high tensile strength.</title>
        <authorList>
            <person name="Kono N."/>
            <person name="Nakamura H."/>
            <person name="Ohtoshi R."/>
            <person name="Tomita M."/>
            <person name="Numata K."/>
            <person name="Arakawa K."/>
        </authorList>
    </citation>
    <scope>NUCLEOTIDE SEQUENCE [LARGE SCALE GENOMIC DNA]</scope>
</reference>
<evidence type="ECO:0000313" key="1">
    <source>
        <dbReference type="EMBL" id="GBP52742.1"/>
    </source>
</evidence>
<proteinExistence type="predicted"/>
<sequence>MKLGKLFGGPLDKIIMQFVKCLVIQLCSNETQLRTVDVLLISANYPPTSKFVLGFVRYSKTQSRIENPLLIFPDDAGGPGAPYVKAINRRTSAFPPSARGGRLPVLHHTSQVHEIGNYASRKKKNSEATDRIAEFV</sequence>
<protein>
    <submittedName>
        <fullName evidence="1">Uncharacterized protein</fullName>
    </submittedName>
</protein>
<gene>
    <name evidence="1" type="ORF">EVAR_27683_1</name>
</gene>
<evidence type="ECO:0000313" key="2">
    <source>
        <dbReference type="Proteomes" id="UP000299102"/>
    </source>
</evidence>